<gene>
    <name evidence="2" type="ORF">MNOR_LOCUS14726</name>
</gene>
<name>A0AAV2QQP6_MEGNR</name>
<evidence type="ECO:0000313" key="2">
    <source>
        <dbReference type="EMBL" id="CAL4093100.1"/>
    </source>
</evidence>
<dbReference type="AlphaFoldDB" id="A0AAV2QQP6"/>
<evidence type="ECO:0000313" key="3">
    <source>
        <dbReference type="Proteomes" id="UP001497623"/>
    </source>
</evidence>
<dbReference type="Proteomes" id="UP001497623">
    <property type="component" value="Unassembled WGS sequence"/>
</dbReference>
<evidence type="ECO:0000256" key="1">
    <source>
        <dbReference type="SAM" id="MobiDB-lite"/>
    </source>
</evidence>
<keyword evidence="3" id="KW-1185">Reference proteome</keyword>
<reference evidence="2 3" key="1">
    <citation type="submission" date="2024-05" db="EMBL/GenBank/DDBJ databases">
        <authorList>
            <person name="Wallberg A."/>
        </authorList>
    </citation>
    <scope>NUCLEOTIDE SEQUENCE [LARGE SCALE GENOMIC DNA]</scope>
</reference>
<protein>
    <submittedName>
        <fullName evidence="2">Uncharacterized protein</fullName>
    </submittedName>
</protein>
<feature type="non-terminal residue" evidence="2">
    <location>
        <position position="101"/>
    </location>
</feature>
<feature type="non-terminal residue" evidence="2">
    <location>
        <position position="1"/>
    </location>
</feature>
<dbReference type="EMBL" id="CAXKWB010008933">
    <property type="protein sequence ID" value="CAL4093100.1"/>
    <property type="molecule type" value="Genomic_DNA"/>
</dbReference>
<accession>A0AAV2QQP6</accession>
<feature type="region of interest" description="Disordered" evidence="1">
    <location>
        <begin position="1"/>
        <end position="29"/>
    </location>
</feature>
<sequence>EAVDSFSVNNGTQEKDKIVEEPVNEEQPKQESLTDTLEELHGNATELLLDQEIPFVEKEQLSDIKGEKTPLNENTLMSKILPKDDDITLFRSSAHSNAVKK</sequence>
<organism evidence="2 3">
    <name type="scientific">Meganyctiphanes norvegica</name>
    <name type="common">Northern krill</name>
    <name type="synonym">Thysanopoda norvegica</name>
    <dbReference type="NCBI Taxonomy" id="48144"/>
    <lineage>
        <taxon>Eukaryota</taxon>
        <taxon>Metazoa</taxon>
        <taxon>Ecdysozoa</taxon>
        <taxon>Arthropoda</taxon>
        <taxon>Crustacea</taxon>
        <taxon>Multicrustacea</taxon>
        <taxon>Malacostraca</taxon>
        <taxon>Eumalacostraca</taxon>
        <taxon>Eucarida</taxon>
        <taxon>Euphausiacea</taxon>
        <taxon>Euphausiidae</taxon>
        <taxon>Meganyctiphanes</taxon>
    </lineage>
</organism>
<comment type="caution">
    <text evidence="2">The sequence shown here is derived from an EMBL/GenBank/DDBJ whole genome shotgun (WGS) entry which is preliminary data.</text>
</comment>
<feature type="compositionally biased region" description="Polar residues" evidence="1">
    <location>
        <begin position="1"/>
        <end position="12"/>
    </location>
</feature>
<proteinExistence type="predicted"/>